<reference evidence="1 3" key="2">
    <citation type="submission" date="2018-01" db="EMBL/GenBank/DDBJ databases">
        <title>Co-occurrence of chitin degradation, pigmentation and bioactivity in marine Pseudoalteromonas.</title>
        <authorList>
            <person name="Paulsen S."/>
            <person name="Gram L."/>
            <person name="Machado H."/>
        </authorList>
    </citation>
    <scope>NUCLEOTIDE SEQUENCE [LARGE SCALE GENOMIC DNA]</scope>
    <source>
        <strain evidence="1 3">S3898</strain>
    </source>
</reference>
<reference evidence="2" key="4">
    <citation type="submission" date="2019-09" db="EMBL/GenBank/DDBJ databases">
        <title>Co-occurence of chitin degradation, pigmentation and bioactivity in marine Pseudoalteromonas.</title>
        <authorList>
            <person name="Sonnenschein E.C."/>
            <person name="Bech P.K."/>
        </authorList>
    </citation>
    <scope>NUCLEOTIDE SEQUENCE</scope>
    <source>
        <strain evidence="2">S1189</strain>
    </source>
</reference>
<comment type="caution">
    <text evidence="1">The sequence shown here is derived from an EMBL/GenBank/DDBJ whole genome shotgun (WGS) entry which is preliminary data.</text>
</comment>
<protein>
    <recommendedName>
        <fullName evidence="5">DUF3806 domain-containing protein</fullName>
    </recommendedName>
</protein>
<accession>A0A4V2EJJ3</accession>
<evidence type="ECO:0008006" key="5">
    <source>
        <dbReference type="Google" id="ProtNLM"/>
    </source>
</evidence>
<dbReference type="RefSeq" id="WP_130256100.1">
    <property type="nucleotide sequence ID" value="NZ_PNCM01000009.1"/>
</dbReference>
<reference evidence="4" key="3">
    <citation type="submission" date="2019-06" db="EMBL/GenBank/DDBJ databases">
        <title>Co-occurence of chitin degradation, pigmentation and bioactivity in marine Pseudoalteromonas.</title>
        <authorList>
            <person name="Sonnenschein E.C."/>
            <person name="Bech P.K."/>
        </authorList>
    </citation>
    <scope>NUCLEOTIDE SEQUENCE [LARGE SCALE GENOMIC DNA]</scope>
    <source>
        <strain evidence="4">S1189</strain>
    </source>
</reference>
<name>A0A4V2EJJ3_9GAMM</name>
<dbReference type="EMBL" id="PNCM01000009">
    <property type="protein sequence ID" value="TMP82949.1"/>
    <property type="molecule type" value="Genomic_DNA"/>
</dbReference>
<evidence type="ECO:0000313" key="3">
    <source>
        <dbReference type="Proteomes" id="UP000291338"/>
    </source>
</evidence>
<organism evidence="1 3">
    <name type="scientific">Pseudoalteromonas phenolica</name>
    <dbReference type="NCBI Taxonomy" id="161398"/>
    <lineage>
        <taxon>Bacteria</taxon>
        <taxon>Pseudomonadati</taxon>
        <taxon>Pseudomonadota</taxon>
        <taxon>Gammaproteobacteria</taxon>
        <taxon>Alteromonadales</taxon>
        <taxon>Pseudoalteromonadaceae</taxon>
        <taxon>Pseudoalteromonas</taxon>
    </lineage>
</organism>
<proteinExistence type="predicted"/>
<gene>
    <name evidence="1" type="ORF">C1E23_13600</name>
    <name evidence="2" type="ORF">CWB73_03735</name>
</gene>
<reference evidence="2 4" key="1">
    <citation type="submission" date="2017-12" db="EMBL/GenBank/DDBJ databases">
        <authorList>
            <person name="Paulsen S."/>
            <person name="Gram L.K."/>
        </authorList>
    </citation>
    <scope>NUCLEOTIDE SEQUENCE [LARGE SCALE GENOMIC DNA]</scope>
    <source>
        <strain evidence="2 4">S1189</strain>
    </source>
</reference>
<dbReference type="AlphaFoldDB" id="A0A4V2EJJ3"/>
<dbReference type="EMBL" id="PPSX01000050">
    <property type="protein sequence ID" value="RZQ52548.1"/>
    <property type="molecule type" value="Genomic_DNA"/>
</dbReference>
<evidence type="ECO:0000313" key="2">
    <source>
        <dbReference type="EMBL" id="TMP82949.1"/>
    </source>
</evidence>
<dbReference type="Proteomes" id="UP000307362">
    <property type="component" value="Unassembled WGS sequence"/>
</dbReference>
<evidence type="ECO:0000313" key="1">
    <source>
        <dbReference type="EMBL" id="RZQ52548.1"/>
    </source>
</evidence>
<dbReference type="OrthoDB" id="8779193at2"/>
<sequence length="136" mass="15218">MSELKQLNQLMLDSAEDAIKYVKHISDKDIKLDYAGLGELDLVLDELAKENAMTPLEDKVLFTVSTMFGAFIGELFKTEAGGEWFMDESDPKAPFIVLNYAGRAYPFASVCFEKIVNNSEISACRYFELALSNLEA</sequence>
<dbReference type="Proteomes" id="UP000291338">
    <property type="component" value="Unassembled WGS sequence"/>
</dbReference>
<evidence type="ECO:0000313" key="4">
    <source>
        <dbReference type="Proteomes" id="UP000307362"/>
    </source>
</evidence>